<dbReference type="EMBL" id="CAJVRM010000063">
    <property type="protein sequence ID" value="CAG8973121.1"/>
    <property type="molecule type" value="Genomic_DNA"/>
</dbReference>
<sequence length="551" mass="61694">MDLATSPEVASECATSLSDQSNCARDGTMVSMESLSSSNSSTALVPATLTSTNLDVLHLIAKYVLRTLDIDLSPFLYLSYTIEVPLFTTPLNDYTQISGLRNSRSPFKPAHFKQLTIRIPRTSRLRCCCARGRAISPEDRSEIQTVYEEIRSLLRAMPPDILKSFTWDMGSNRNVARSPLHEIYRQRNSLESLTVYHFAEYANSPIDEGIPTLPQFNDLQHLSYNGIFSDYHLYTLKAFIYHHGQKLKKLQLHFYFRAVTRGTKRQFNGELHPSPYPSSGRGRLPFGDFLKDILQITPSIAPKRLTSLQELSLCHATLRRGGQEMVEALNMANLRKLNFIECVGALGLLSFLASGGFEIKMKRFELKHTESWLYREPQRSAGFTGAPVGVLPADQVASFLQSFSGLEAVYNKLHVPFILRPLRDCPIPPSLLGHIATLKSLYIHDLEDYAFPFWTDTYDTIYTSPHSTAFATSTSAPTGRSSIFGTQTASDGTYTKIPVPVDSITHIGLIKKPGQVLWGLKPLQMTPFFFVRTAICKSLCAGLLGRMESRV</sequence>
<keyword evidence="2" id="KW-1185">Reference proteome</keyword>
<protein>
    <submittedName>
        <fullName evidence="1">Uncharacterized protein</fullName>
    </submittedName>
</protein>
<accession>A0A9N9LIB5</accession>
<reference evidence="1" key="1">
    <citation type="submission" date="2021-07" db="EMBL/GenBank/DDBJ databases">
        <authorList>
            <person name="Durling M."/>
        </authorList>
    </citation>
    <scope>NUCLEOTIDE SEQUENCE</scope>
</reference>
<gene>
    <name evidence="1" type="ORF">HYALB_00007598</name>
</gene>
<proteinExistence type="predicted"/>
<comment type="caution">
    <text evidence="1">The sequence shown here is derived from an EMBL/GenBank/DDBJ whole genome shotgun (WGS) entry which is preliminary data.</text>
</comment>
<organism evidence="1 2">
    <name type="scientific">Hymenoscyphus albidus</name>
    <dbReference type="NCBI Taxonomy" id="595503"/>
    <lineage>
        <taxon>Eukaryota</taxon>
        <taxon>Fungi</taxon>
        <taxon>Dikarya</taxon>
        <taxon>Ascomycota</taxon>
        <taxon>Pezizomycotina</taxon>
        <taxon>Leotiomycetes</taxon>
        <taxon>Helotiales</taxon>
        <taxon>Helotiaceae</taxon>
        <taxon>Hymenoscyphus</taxon>
    </lineage>
</organism>
<evidence type="ECO:0000313" key="2">
    <source>
        <dbReference type="Proteomes" id="UP000701801"/>
    </source>
</evidence>
<dbReference type="OrthoDB" id="1720422at2759"/>
<name>A0A9N9LIB5_9HELO</name>
<dbReference type="AlphaFoldDB" id="A0A9N9LIB5"/>
<dbReference type="Proteomes" id="UP000701801">
    <property type="component" value="Unassembled WGS sequence"/>
</dbReference>
<evidence type="ECO:0000313" key="1">
    <source>
        <dbReference type="EMBL" id="CAG8973121.1"/>
    </source>
</evidence>